<name>A0A0M3HRW3_ASCLU</name>
<reference evidence="2" key="1">
    <citation type="submission" date="2017-02" db="UniProtKB">
        <authorList>
            <consortium name="WormBaseParasite"/>
        </authorList>
    </citation>
    <scope>IDENTIFICATION</scope>
</reference>
<accession>A0A0M3HRW3</accession>
<dbReference type="Proteomes" id="UP000036681">
    <property type="component" value="Unplaced"/>
</dbReference>
<dbReference type="WBParaSite" id="ALUE_0000512001-mRNA-1">
    <property type="protein sequence ID" value="ALUE_0000512001-mRNA-1"/>
    <property type="gene ID" value="ALUE_0000512001"/>
</dbReference>
<proteinExistence type="predicted"/>
<organism evidence="1 2">
    <name type="scientific">Ascaris lumbricoides</name>
    <name type="common">Giant roundworm</name>
    <dbReference type="NCBI Taxonomy" id="6252"/>
    <lineage>
        <taxon>Eukaryota</taxon>
        <taxon>Metazoa</taxon>
        <taxon>Ecdysozoa</taxon>
        <taxon>Nematoda</taxon>
        <taxon>Chromadorea</taxon>
        <taxon>Rhabditida</taxon>
        <taxon>Spirurina</taxon>
        <taxon>Ascaridomorpha</taxon>
        <taxon>Ascaridoidea</taxon>
        <taxon>Ascarididae</taxon>
        <taxon>Ascaris</taxon>
    </lineage>
</organism>
<evidence type="ECO:0000313" key="1">
    <source>
        <dbReference type="Proteomes" id="UP000036681"/>
    </source>
</evidence>
<evidence type="ECO:0000313" key="2">
    <source>
        <dbReference type="WBParaSite" id="ALUE_0000512001-mRNA-1"/>
    </source>
</evidence>
<keyword evidence="1" id="KW-1185">Reference proteome</keyword>
<protein>
    <submittedName>
        <fullName evidence="2">Secreted protein</fullName>
    </submittedName>
</protein>
<dbReference type="AlphaFoldDB" id="A0A0M3HRW3"/>
<sequence length="82" mass="9295">MRRVQFAFVESTTHALHWAECVFCALNCDNMALSRNCNLGMTCGAGKRMEEGREEWTKVAGNSRDMDILLMFLCDTVCLLVE</sequence>